<protein>
    <submittedName>
        <fullName evidence="1">Uncharacterized protein</fullName>
    </submittedName>
</protein>
<sequence length="242" mass="24961">MSGRIASLICAGSLASRTRMLPLSKSEPIVRVKIGACCVDAFSSGYCTPINIAPCDVNFTATVICASGHGLGGDHQAADEGGQQAPDQIHAALASMPAGCAEQRGGCLQLTPQTLAVLEGRKVRGIGVQPMAKFDAFAGGCRRALQVHIPAAGAILKGGLNGSAGGVCRAWHIGLAQRAKHRALYPRDVDAHEGCNVGIGQAVESAEQEYLPGPARELAQSVAEFDGLQRGLRLGQADGEVQ</sequence>
<comment type="caution">
    <text evidence="1">The sequence shown here is derived from an EMBL/GenBank/DDBJ whole genome shotgun (WGS) entry which is preliminary data.</text>
</comment>
<reference evidence="1 2" key="1">
    <citation type="submission" date="2018-08" db="EMBL/GenBank/DDBJ databases">
        <title>Recombination of ecologically and evolutionarily significant loci maintains genetic cohesion in the Pseudomonas syringae species complex.</title>
        <authorList>
            <person name="Dillon M."/>
            <person name="Thakur S."/>
            <person name="Almeida R.N.D."/>
            <person name="Weir B.S."/>
            <person name="Guttman D.S."/>
        </authorList>
    </citation>
    <scope>NUCLEOTIDE SEQUENCE [LARGE SCALE GENOMIC DNA]</scope>
    <source>
        <strain evidence="1 2">ICMP 4388</strain>
    </source>
</reference>
<organism evidence="1 2">
    <name type="scientific">Pseudomonas syringae pv. aptata</name>
    <dbReference type="NCBI Taxonomy" id="83167"/>
    <lineage>
        <taxon>Bacteria</taxon>
        <taxon>Pseudomonadati</taxon>
        <taxon>Pseudomonadota</taxon>
        <taxon>Gammaproteobacteria</taxon>
        <taxon>Pseudomonadales</taxon>
        <taxon>Pseudomonadaceae</taxon>
        <taxon>Pseudomonas</taxon>
        <taxon>Pseudomonas syringae</taxon>
    </lineage>
</organism>
<evidence type="ECO:0000313" key="1">
    <source>
        <dbReference type="EMBL" id="RMO62833.1"/>
    </source>
</evidence>
<name>A0A3M3X0A0_PSEAP</name>
<dbReference type="EMBL" id="RBPX01000240">
    <property type="protein sequence ID" value="RMO62833.1"/>
    <property type="molecule type" value="Genomic_DNA"/>
</dbReference>
<evidence type="ECO:0000313" key="2">
    <source>
        <dbReference type="Proteomes" id="UP000274541"/>
    </source>
</evidence>
<dbReference type="Proteomes" id="UP000274541">
    <property type="component" value="Unassembled WGS sequence"/>
</dbReference>
<proteinExistence type="predicted"/>
<dbReference type="AlphaFoldDB" id="A0A3M3X0A0"/>
<gene>
    <name evidence="1" type="ORF">ALQ37_05535</name>
</gene>
<accession>A0A3M3X0A0</accession>